<keyword evidence="4" id="KW-1185">Reference proteome</keyword>
<reference evidence="3 4" key="1">
    <citation type="submission" date="2015-11" db="EMBL/GenBank/DDBJ databases">
        <title>Solirubrum puertoriconensis gen. nov. an environmental bacteria isolated in Puerto Rico.</title>
        <authorList>
            <person name="Cuebas-Irizarry M.F."/>
            <person name="Montalvo-Rodriguez R."/>
        </authorList>
    </citation>
    <scope>NUCLEOTIDE SEQUENCE [LARGE SCALE GENOMIC DNA]</scope>
    <source>
        <strain evidence="3 4">MC1A</strain>
    </source>
</reference>
<protein>
    <submittedName>
        <fullName evidence="3">Uncharacterized protein</fullName>
    </submittedName>
</protein>
<name>A0A9X0L3C5_SOLP1</name>
<keyword evidence="2" id="KW-1133">Transmembrane helix</keyword>
<dbReference type="AlphaFoldDB" id="A0A9X0L3C5"/>
<comment type="caution">
    <text evidence="3">The sequence shown here is derived from an EMBL/GenBank/DDBJ whole genome shotgun (WGS) entry which is preliminary data.</text>
</comment>
<keyword evidence="2" id="KW-0472">Membrane</keyword>
<dbReference type="EMBL" id="LNAL01000008">
    <property type="protein sequence ID" value="KUG06289.1"/>
    <property type="molecule type" value="Genomic_DNA"/>
</dbReference>
<feature type="transmembrane region" description="Helical" evidence="2">
    <location>
        <begin position="12"/>
        <end position="34"/>
    </location>
</feature>
<evidence type="ECO:0000313" key="4">
    <source>
        <dbReference type="Proteomes" id="UP000054223"/>
    </source>
</evidence>
<feature type="compositionally biased region" description="Low complexity" evidence="1">
    <location>
        <begin position="40"/>
        <end position="57"/>
    </location>
</feature>
<dbReference type="OrthoDB" id="885202at2"/>
<evidence type="ECO:0000256" key="1">
    <source>
        <dbReference type="SAM" id="MobiDB-lite"/>
    </source>
</evidence>
<evidence type="ECO:0000256" key="2">
    <source>
        <dbReference type="SAM" id="Phobius"/>
    </source>
</evidence>
<dbReference type="Proteomes" id="UP000054223">
    <property type="component" value="Unassembled WGS sequence"/>
</dbReference>
<evidence type="ECO:0000313" key="3">
    <source>
        <dbReference type="EMBL" id="KUG06289.1"/>
    </source>
</evidence>
<feature type="region of interest" description="Disordered" evidence="1">
    <location>
        <begin position="40"/>
        <end position="90"/>
    </location>
</feature>
<organism evidence="3 4">
    <name type="scientific">Solirubrum puertoriconensis</name>
    <dbReference type="NCBI Taxonomy" id="1751427"/>
    <lineage>
        <taxon>Bacteria</taxon>
        <taxon>Pseudomonadati</taxon>
        <taxon>Bacteroidota</taxon>
        <taxon>Cytophagia</taxon>
        <taxon>Cytophagales</taxon>
    </lineage>
</organism>
<proteinExistence type="predicted"/>
<keyword evidence="2" id="KW-0812">Transmembrane</keyword>
<gene>
    <name evidence="3" type="ORF">ASU33_02710</name>
</gene>
<accession>A0A9X0L3C5</accession>
<dbReference type="RefSeq" id="WP_059071985.1">
    <property type="nucleotide sequence ID" value="NZ_LNAL01000008.1"/>
</dbReference>
<sequence>MAEINIQRKKKAASPWLLILLALLLVGLCIWYLVSRDPGPEQTAPPTAPAPESTVTPGAPTHDSAAASAVAPTGDPSVGALASEGETEVEDEAVEPADFYAFVADDPASNNYARRGLTLLSGVLVDMADRTDLRDQAVAEKRNDLTSATNRVSSGGSLRPGFVAAAELMQEMQRRGYATVEREASTLVERANQLSGRTATPAEQQAMQEFFQQAANLLRVLEKPAQT</sequence>